<accession>Q2R1M1</accession>
<organism evidence="1">
    <name type="scientific">Oryza sativa subsp. japonica</name>
    <name type="common">Rice</name>
    <dbReference type="NCBI Taxonomy" id="39947"/>
    <lineage>
        <taxon>Eukaryota</taxon>
        <taxon>Viridiplantae</taxon>
        <taxon>Streptophyta</taxon>
        <taxon>Embryophyta</taxon>
        <taxon>Tracheophyta</taxon>
        <taxon>Spermatophyta</taxon>
        <taxon>Magnoliopsida</taxon>
        <taxon>Liliopsida</taxon>
        <taxon>Poales</taxon>
        <taxon>Poaceae</taxon>
        <taxon>BOP clade</taxon>
        <taxon>Oryzoideae</taxon>
        <taxon>Oryzeae</taxon>
        <taxon>Oryzinae</taxon>
        <taxon>Oryza</taxon>
        <taxon>Oryza sativa</taxon>
    </lineage>
</organism>
<reference evidence="1" key="3">
    <citation type="submission" date="2006-01" db="EMBL/GenBank/DDBJ databases">
        <authorList>
            <person name="Buell R."/>
        </authorList>
    </citation>
    <scope>NUCLEOTIDE SEQUENCE</scope>
</reference>
<evidence type="ECO:0000313" key="1">
    <source>
        <dbReference type="EMBL" id="ABA94540.1"/>
    </source>
</evidence>
<name>Q2R1M1_ORYSJ</name>
<dbReference type="EMBL" id="DP000010">
    <property type="protein sequence ID" value="ABA94540.1"/>
    <property type="molecule type" value="Genomic_DNA"/>
</dbReference>
<dbReference type="AlphaFoldDB" id="Q2R1M1"/>
<gene>
    <name evidence="1" type="ordered locus">LOC_Os11g38734</name>
</gene>
<proteinExistence type="predicted"/>
<reference evidence="1" key="2">
    <citation type="submission" date="2005-04" db="EMBL/GenBank/DDBJ databases">
        <authorList>
            <person name="Buell C.R."/>
            <person name="Wing R.A."/>
            <person name="McCombie W.A."/>
            <person name="Ouyang S."/>
        </authorList>
    </citation>
    <scope>NUCLEOTIDE SEQUENCE</scope>
</reference>
<protein>
    <submittedName>
        <fullName evidence="1">Uncharacterized protein</fullName>
    </submittedName>
</protein>
<sequence>MASRQLQGKALQAAGGAIADIGCWMRGSGTE</sequence>
<reference evidence="1" key="1">
    <citation type="journal article" date="2005" name="BMC Biol.">
        <title>The sequence of rice chromosomes 11 and 12, rich in disease resistance genes and recent gene duplications.</title>
        <authorList>
            <consortium name="The rice chromosomes 11 and 12 sequencing consortia"/>
        </authorList>
    </citation>
    <scope>NUCLEOTIDE SEQUENCE [LARGE SCALE GENOMIC DNA]</scope>
</reference>